<dbReference type="GO" id="GO:0016020">
    <property type="term" value="C:membrane"/>
    <property type="evidence" value="ECO:0007669"/>
    <property type="project" value="UniProtKB-SubCell"/>
</dbReference>
<name>A0A1S1HP78_PROST</name>
<evidence type="ECO:0000256" key="5">
    <source>
        <dbReference type="ARBA" id="ARBA00023136"/>
    </source>
</evidence>
<keyword evidence="5 6" id="KW-0472">Membrane</keyword>
<dbReference type="RefSeq" id="WP_070929184.1">
    <property type="nucleotide sequence ID" value="NZ_CANMXG010000001.1"/>
</dbReference>
<reference evidence="9 10" key="1">
    <citation type="submission" date="2016-03" db="EMBL/GenBank/DDBJ databases">
        <title>Genome sequence of Providencia stuartii strain, isolated from the salivary glands of larval Lucilia sericata.</title>
        <authorList>
            <person name="Yuan Y."/>
            <person name="Zhang Y."/>
            <person name="Fu S."/>
            <person name="Crippen T.L."/>
            <person name="Visi D."/>
            <person name="Benbow M.E."/>
            <person name="Allen M."/>
            <person name="Tomberlin J.K."/>
            <person name="Sze S.-H."/>
            <person name="Tarone A.M."/>
        </authorList>
    </citation>
    <scope>NUCLEOTIDE SEQUENCE [LARGE SCALE GENOMIC DNA]</scope>
    <source>
        <strain evidence="9 10">Crippen</strain>
    </source>
</reference>
<keyword evidence="10" id="KW-1185">Reference proteome</keyword>
<comment type="caution">
    <text evidence="9">The sequence shown here is derived from an EMBL/GenBank/DDBJ whole genome shotgun (WGS) entry which is preliminary data.</text>
</comment>
<feature type="transmembrane region" description="Helical" evidence="6">
    <location>
        <begin position="97"/>
        <end position="123"/>
    </location>
</feature>
<dbReference type="InterPro" id="IPR051475">
    <property type="entry name" value="Diverse_Ion_Transporter"/>
</dbReference>
<keyword evidence="2" id="KW-0813">Transport</keyword>
<dbReference type="Pfam" id="PF03600">
    <property type="entry name" value="CitMHS"/>
    <property type="match status" value="1"/>
</dbReference>
<feature type="transmembrane region" description="Helical" evidence="6">
    <location>
        <begin position="275"/>
        <end position="293"/>
    </location>
</feature>
<evidence type="ECO:0000313" key="9">
    <source>
        <dbReference type="EMBL" id="OHT23211.1"/>
    </source>
</evidence>
<evidence type="ECO:0000256" key="6">
    <source>
        <dbReference type="SAM" id="Phobius"/>
    </source>
</evidence>
<reference evidence="8" key="2">
    <citation type="submission" date="2024-02" db="EMBL/GenBank/DDBJ databases">
        <authorList>
            <consortium name="Clinical and Environmental Microbiology Branch: Whole genome sequencing antimicrobial resistance pathogens in the healthcare setting"/>
        </authorList>
    </citation>
    <scope>NUCLEOTIDE SEQUENCE</scope>
    <source>
        <strain evidence="8">2021GO-0154</strain>
    </source>
</reference>
<comment type="subcellular location">
    <subcellularLocation>
        <location evidence="1">Membrane</location>
        <topology evidence="1">Multi-pass membrane protein</topology>
    </subcellularLocation>
</comment>
<feature type="transmembrane region" description="Helical" evidence="6">
    <location>
        <begin position="313"/>
        <end position="336"/>
    </location>
</feature>
<feature type="domain" description="Citrate transporter-like" evidence="7">
    <location>
        <begin position="24"/>
        <end position="355"/>
    </location>
</feature>
<evidence type="ECO:0000313" key="10">
    <source>
        <dbReference type="Proteomes" id="UP000179588"/>
    </source>
</evidence>
<evidence type="ECO:0000256" key="1">
    <source>
        <dbReference type="ARBA" id="ARBA00004141"/>
    </source>
</evidence>
<evidence type="ECO:0000259" key="7">
    <source>
        <dbReference type="Pfam" id="PF03600"/>
    </source>
</evidence>
<feature type="transmembrane region" description="Helical" evidence="6">
    <location>
        <begin position="57"/>
        <end position="77"/>
    </location>
</feature>
<keyword evidence="3 6" id="KW-0812">Transmembrane</keyword>
<evidence type="ECO:0000313" key="8">
    <source>
        <dbReference type="EMBL" id="EMJ5134393.1"/>
    </source>
</evidence>
<feature type="transmembrane region" description="Helical" evidence="6">
    <location>
        <begin position="5"/>
        <end position="23"/>
    </location>
</feature>
<evidence type="ECO:0000256" key="3">
    <source>
        <dbReference type="ARBA" id="ARBA00022692"/>
    </source>
</evidence>
<dbReference type="AlphaFoldDB" id="A0A1S1HP78"/>
<evidence type="ECO:0000256" key="2">
    <source>
        <dbReference type="ARBA" id="ARBA00022448"/>
    </source>
</evidence>
<protein>
    <submittedName>
        <fullName evidence="9">Transporter</fullName>
    </submittedName>
</protein>
<feature type="transmembrane region" description="Helical" evidence="6">
    <location>
        <begin position="167"/>
        <end position="195"/>
    </location>
</feature>
<accession>A0A1S1HP78</accession>
<feature type="transmembrane region" description="Helical" evidence="6">
    <location>
        <begin position="224"/>
        <end position="241"/>
    </location>
</feature>
<sequence>MDSIIIIFVLVYIAMAFGTFPGIKIDRTGAAVAGALAMIGFGFITPKASWDSIDYQAVGLLFGLMVVSASFTVSGFYHKVANEMAILKISPPKLLLVFIIVGAVLASVLTNDVVVVAMTPLLISITLARGLNPIPFLLGFCFAANNGAAGSLIGSPKNMIVAQGLDLSFIGVLHITAIPVLLSLPVVWCAISLLYRKNWYLPESQKASLPPKTHTVIPFNQWETGKAAIVIAIVIIAFLFTDLPRELVALSAACFLLLNRKIASSDMLKHVNGDLLLLIMGLFIINAAFAKTGVPQEVLHYLLNKGIDLSSPITLFLVSSIMSIFIGTTPTVMLLIQFVSPDGNADPLGAALIFGACFSSNIFVFGSLAGIIAVDQSAQHGIKISFLEFTKSGGIIALICMSIAAGWILFS</sequence>
<dbReference type="OrthoDB" id="9766267at2"/>
<dbReference type="PANTHER" id="PTHR43568:SF1">
    <property type="entry name" value="P PROTEIN"/>
    <property type="match status" value="1"/>
</dbReference>
<proteinExistence type="predicted"/>
<dbReference type="GO" id="GO:0055085">
    <property type="term" value="P:transmembrane transport"/>
    <property type="evidence" value="ECO:0007669"/>
    <property type="project" value="InterPro"/>
</dbReference>
<dbReference type="EMBL" id="LVIE01000190">
    <property type="protein sequence ID" value="OHT23211.1"/>
    <property type="molecule type" value="Genomic_DNA"/>
</dbReference>
<feature type="transmembrane region" description="Helical" evidence="6">
    <location>
        <begin position="392"/>
        <end position="410"/>
    </location>
</feature>
<dbReference type="InterPro" id="IPR004680">
    <property type="entry name" value="Cit_transptr-like_dom"/>
</dbReference>
<dbReference type="PANTHER" id="PTHR43568">
    <property type="entry name" value="P PROTEIN"/>
    <property type="match status" value="1"/>
</dbReference>
<feature type="transmembrane region" description="Helical" evidence="6">
    <location>
        <begin position="29"/>
        <end position="45"/>
    </location>
</feature>
<dbReference type="Proteomes" id="UP000179588">
    <property type="component" value="Unassembled WGS sequence"/>
</dbReference>
<feature type="transmembrane region" description="Helical" evidence="6">
    <location>
        <begin position="348"/>
        <end position="372"/>
    </location>
</feature>
<evidence type="ECO:0000256" key="4">
    <source>
        <dbReference type="ARBA" id="ARBA00022989"/>
    </source>
</evidence>
<dbReference type="EMBL" id="ABMABF030000006">
    <property type="protein sequence ID" value="EMJ5134393.1"/>
    <property type="molecule type" value="Genomic_DNA"/>
</dbReference>
<gene>
    <name evidence="9" type="ORF">A3Q29_07250</name>
    <name evidence="8" type="ORF">RG298_002125</name>
</gene>
<organism evidence="9 10">
    <name type="scientific">Providencia stuartii</name>
    <dbReference type="NCBI Taxonomy" id="588"/>
    <lineage>
        <taxon>Bacteria</taxon>
        <taxon>Pseudomonadati</taxon>
        <taxon>Pseudomonadota</taxon>
        <taxon>Gammaproteobacteria</taxon>
        <taxon>Enterobacterales</taxon>
        <taxon>Morganellaceae</taxon>
        <taxon>Providencia</taxon>
    </lineage>
</organism>
<keyword evidence="4 6" id="KW-1133">Transmembrane helix</keyword>